<dbReference type="InterPro" id="IPR004821">
    <property type="entry name" value="Cyt_trans-like"/>
</dbReference>
<protein>
    <recommendedName>
        <fullName evidence="5 13">Pantothenate synthetase</fullName>
        <shortName evidence="13">PS</shortName>
        <ecNumber evidence="4 13">6.3.2.1</ecNumber>
    </recommendedName>
    <alternativeName>
        <fullName evidence="13">Pantoate--beta-alanine ligase</fullName>
    </alternativeName>
    <alternativeName>
        <fullName evidence="13">Pantoate-activating enzyme</fullName>
    </alternativeName>
</protein>
<dbReference type="AlphaFoldDB" id="A0A2T5VCL3"/>
<dbReference type="GO" id="GO:0015940">
    <property type="term" value="P:pantothenate biosynthetic process"/>
    <property type="evidence" value="ECO:0007669"/>
    <property type="project" value="UniProtKB-UniRule"/>
</dbReference>
<keyword evidence="7 13" id="KW-0436">Ligase</keyword>
<evidence type="ECO:0000256" key="3">
    <source>
        <dbReference type="ARBA" id="ARBA00009256"/>
    </source>
</evidence>
<comment type="function">
    <text evidence="12 13">Catalyzes the condensation of pantoate with beta-alanine in an ATP-dependent reaction via a pantoyl-adenylate intermediate.</text>
</comment>
<evidence type="ECO:0000256" key="13">
    <source>
        <dbReference type="HAMAP-Rule" id="MF_00158"/>
    </source>
</evidence>
<evidence type="ECO:0000256" key="11">
    <source>
        <dbReference type="ARBA" id="ARBA00048258"/>
    </source>
</evidence>
<reference evidence="14 15" key="1">
    <citation type="submission" date="2018-04" db="EMBL/GenBank/DDBJ databases">
        <title>Genomic Encyclopedia of Archaeal and Bacterial Type Strains, Phase II (KMG-II): from individual species to whole genera.</title>
        <authorList>
            <person name="Goeker M."/>
        </authorList>
    </citation>
    <scope>NUCLEOTIDE SEQUENCE [LARGE SCALE GENOMIC DNA]</scope>
    <source>
        <strain evidence="14 15">DSM 23382</strain>
    </source>
</reference>
<dbReference type="RefSeq" id="WP_107989346.1">
    <property type="nucleotide sequence ID" value="NZ_QAYG01000002.1"/>
</dbReference>
<dbReference type="InterPro" id="IPR014729">
    <property type="entry name" value="Rossmann-like_a/b/a_fold"/>
</dbReference>
<feature type="active site" description="Proton donor" evidence="13">
    <location>
        <position position="43"/>
    </location>
</feature>
<evidence type="ECO:0000256" key="12">
    <source>
        <dbReference type="ARBA" id="ARBA00055042"/>
    </source>
</evidence>
<dbReference type="InterPro" id="IPR003721">
    <property type="entry name" value="Pantoate_ligase"/>
</dbReference>
<comment type="pathway">
    <text evidence="2 13">Cofactor biosynthesis; (R)-pantothenate biosynthesis; (R)-pantothenate from (R)-pantoate and beta-alanine: step 1/1.</text>
</comment>
<dbReference type="EC" id="6.3.2.1" evidence="4 13"/>
<evidence type="ECO:0000256" key="6">
    <source>
        <dbReference type="ARBA" id="ARBA00022490"/>
    </source>
</evidence>
<comment type="similarity">
    <text evidence="3 13">Belongs to the pantothenate synthetase family.</text>
</comment>
<dbReference type="Gene3D" id="3.30.1300.10">
    <property type="entry name" value="Pantoate-beta-alanine ligase, C-terminal domain"/>
    <property type="match status" value="1"/>
</dbReference>
<dbReference type="GO" id="GO:0005524">
    <property type="term" value="F:ATP binding"/>
    <property type="evidence" value="ECO:0007669"/>
    <property type="project" value="UniProtKB-KW"/>
</dbReference>
<feature type="binding site" evidence="13">
    <location>
        <position position="67"/>
    </location>
    <ligand>
        <name>beta-alanine</name>
        <dbReference type="ChEBI" id="CHEBI:57966"/>
    </ligand>
</feature>
<dbReference type="FunFam" id="3.40.50.620:FF:000114">
    <property type="entry name" value="Pantothenate synthetase"/>
    <property type="match status" value="1"/>
</dbReference>
<keyword evidence="10 13" id="KW-0067">ATP-binding</keyword>
<dbReference type="NCBIfam" id="TIGR00018">
    <property type="entry name" value="panC"/>
    <property type="match status" value="1"/>
</dbReference>
<dbReference type="SUPFAM" id="SSF52374">
    <property type="entry name" value="Nucleotidylyl transferase"/>
    <property type="match status" value="1"/>
</dbReference>
<sequence length="286" mass="30475">MTAPATPRLIRTTKDLQAWSDSCRMDGRSIAMVPTMGALHAGHLSLVEAAAAKADAVVVSIFVNPTQFGPGEDFDAYPRTEASDVEKLTGRGVEVVFAPNAAEMYPEGFATTITVDGPASGLETDFRPHFFAGVATVVTKLLLAARPHHAFFGEKDYQQLLVVKRLSRDLNIGTEIVGRPTVREADDLALSSRNAYLDAPARHSASRLPAVLRHVVVALEAGAPAETALADGRAALQHEGFEVDYLSLCDADTLATPQPGKPRRLLVAARIGTTRLIDNMAVAPGI</sequence>
<gene>
    <name evidence="13" type="primary">panC</name>
    <name evidence="14" type="ORF">C8N35_102200</name>
</gene>
<dbReference type="InterPro" id="IPR042176">
    <property type="entry name" value="Pantoate_ligase_C"/>
</dbReference>
<evidence type="ECO:0000256" key="1">
    <source>
        <dbReference type="ARBA" id="ARBA00004496"/>
    </source>
</evidence>
<feature type="binding site" evidence="13">
    <location>
        <position position="182"/>
    </location>
    <ligand>
        <name>ATP</name>
        <dbReference type="ChEBI" id="CHEBI:30616"/>
    </ligand>
</feature>
<comment type="subcellular location">
    <subcellularLocation>
        <location evidence="1 13">Cytoplasm</location>
    </subcellularLocation>
</comment>
<feature type="binding site" evidence="13">
    <location>
        <position position="159"/>
    </location>
    <ligand>
        <name>(R)-pantoate</name>
        <dbReference type="ChEBI" id="CHEBI:15980"/>
    </ligand>
</feature>
<dbReference type="NCBIfam" id="TIGR00125">
    <property type="entry name" value="cyt_tran_rel"/>
    <property type="match status" value="1"/>
</dbReference>
<feature type="binding site" evidence="13">
    <location>
        <begin position="36"/>
        <end position="43"/>
    </location>
    <ligand>
        <name>ATP</name>
        <dbReference type="ChEBI" id="CHEBI:30616"/>
    </ligand>
</feature>
<evidence type="ECO:0000256" key="10">
    <source>
        <dbReference type="ARBA" id="ARBA00022840"/>
    </source>
</evidence>
<comment type="catalytic activity">
    <reaction evidence="11 13">
        <text>(R)-pantoate + beta-alanine + ATP = (R)-pantothenate + AMP + diphosphate + H(+)</text>
        <dbReference type="Rhea" id="RHEA:10912"/>
        <dbReference type="ChEBI" id="CHEBI:15378"/>
        <dbReference type="ChEBI" id="CHEBI:15980"/>
        <dbReference type="ChEBI" id="CHEBI:29032"/>
        <dbReference type="ChEBI" id="CHEBI:30616"/>
        <dbReference type="ChEBI" id="CHEBI:33019"/>
        <dbReference type="ChEBI" id="CHEBI:57966"/>
        <dbReference type="ChEBI" id="CHEBI:456215"/>
        <dbReference type="EC" id="6.3.2.1"/>
    </reaction>
</comment>
<dbReference type="Gene3D" id="3.40.50.620">
    <property type="entry name" value="HUPs"/>
    <property type="match status" value="1"/>
</dbReference>
<name>A0A2T5VCL3_9HYPH</name>
<evidence type="ECO:0000313" key="14">
    <source>
        <dbReference type="EMBL" id="PTW61490.1"/>
    </source>
</evidence>
<comment type="caution">
    <text evidence="14">The sequence shown here is derived from an EMBL/GenBank/DDBJ whole genome shotgun (WGS) entry which is preliminary data.</text>
</comment>
<keyword evidence="8 13" id="KW-0566">Pantothenate biosynthesis</keyword>
<organism evidence="14 15">
    <name type="scientific">Breoghania corrubedonensis</name>
    <dbReference type="NCBI Taxonomy" id="665038"/>
    <lineage>
        <taxon>Bacteria</taxon>
        <taxon>Pseudomonadati</taxon>
        <taxon>Pseudomonadota</taxon>
        <taxon>Alphaproteobacteria</taxon>
        <taxon>Hyphomicrobiales</taxon>
        <taxon>Stappiaceae</taxon>
        <taxon>Breoghania</taxon>
    </lineage>
</organism>
<accession>A0A2T5VCL3</accession>
<dbReference type="Pfam" id="PF02569">
    <property type="entry name" value="Pantoate_ligase"/>
    <property type="match status" value="1"/>
</dbReference>
<comment type="miscellaneous">
    <text evidence="13">The reaction proceeds by a bi uni uni bi ping pong mechanism.</text>
</comment>
<dbReference type="GO" id="GO:0004592">
    <property type="term" value="F:pantoate-beta-alanine ligase activity"/>
    <property type="evidence" value="ECO:0007669"/>
    <property type="project" value="UniProtKB-UniRule"/>
</dbReference>
<feature type="binding site" evidence="13">
    <location>
        <begin position="153"/>
        <end position="156"/>
    </location>
    <ligand>
        <name>ATP</name>
        <dbReference type="ChEBI" id="CHEBI:30616"/>
    </ligand>
</feature>
<comment type="subunit">
    <text evidence="13">Homodimer.</text>
</comment>
<evidence type="ECO:0000256" key="4">
    <source>
        <dbReference type="ARBA" id="ARBA00012219"/>
    </source>
</evidence>
<dbReference type="Proteomes" id="UP000244081">
    <property type="component" value="Unassembled WGS sequence"/>
</dbReference>
<dbReference type="UniPathway" id="UPA00028">
    <property type="reaction ID" value="UER00005"/>
</dbReference>
<dbReference type="HAMAP" id="MF_00158">
    <property type="entry name" value="PanC"/>
    <property type="match status" value="1"/>
</dbReference>
<proteinExistence type="inferred from homology"/>
<evidence type="ECO:0000256" key="8">
    <source>
        <dbReference type="ARBA" id="ARBA00022655"/>
    </source>
</evidence>
<evidence type="ECO:0000313" key="15">
    <source>
        <dbReference type="Proteomes" id="UP000244081"/>
    </source>
</evidence>
<dbReference type="GO" id="GO:0005829">
    <property type="term" value="C:cytosol"/>
    <property type="evidence" value="ECO:0007669"/>
    <property type="project" value="TreeGrafter"/>
</dbReference>
<evidence type="ECO:0000256" key="7">
    <source>
        <dbReference type="ARBA" id="ARBA00022598"/>
    </source>
</evidence>
<keyword evidence="6 13" id="KW-0963">Cytoplasm</keyword>
<dbReference type="PANTHER" id="PTHR21299:SF1">
    <property type="entry name" value="PANTOATE--BETA-ALANINE LIGASE"/>
    <property type="match status" value="1"/>
</dbReference>
<evidence type="ECO:0000256" key="9">
    <source>
        <dbReference type="ARBA" id="ARBA00022741"/>
    </source>
</evidence>
<keyword evidence="9 13" id="KW-0547">Nucleotide-binding</keyword>
<dbReference type="EMBL" id="QAYG01000002">
    <property type="protein sequence ID" value="PTW61490.1"/>
    <property type="molecule type" value="Genomic_DNA"/>
</dbReference>
<dbReference type="PANTHER" id="PTHR21299">
    <property type="entry name" value="CYTIDYLATE KINASE/PANTOATE-BETA-ALANINE LIGASE"/>
    <property type="match status" value="1"/>
</dbReference>
<feature type="binding site" evidence="13">
    <location>
        <position position="67"/>
    </location>
    <ligand>
        <name>(R)-pantoate</name>
        <dbReference type="ChEBI" id="CHEBI:15980"/>
    </ligand>
</feature>
<dbReference type="OrthoDB" id="9773087at2"/>
<dbReference type="CDD" id="cd00560">
    <property type="entry name" value="PanC"/>
    <property type="match status" value="1"/>
</dbReference>
<feature type="binding site" evidence="13">
    <location>
        <begin position="190"/>
        <end position="193"/>
    </location>
    <ligand>
        <name>ATP</name>
        <dbReference type="ChEBI" id="CHEBI:30616"/>
    </ligand>
</feature>
<keyword evidence="15" id="KW-1185">Reference proteome</keyword>
<evidence type="ECO:0000256" key="5">
    <source>
        <dbReference type="ARBA" id="ARBA00014155"/>
    </source>
</evidence>
<evidence type="ECO:0000256" key="2">
    <source>
        <dbReference type="ARBA" id="ARBA00004990"/>
    </source>
</evidence>